<proteinExistence type="predicted"/>
<keyword evidence="2" id="KW-1133">Transmembrane helix</keyword>
<dbReference type="AlphaFoldDB" id="A0A5D4TAP2"/>
<dbReference type="EMBL" id="VTET01000004">
    <property type="protein sequence ID" value="TYS72359.1"/>
    <property type="molecule type" value="Genomic_DNA"/>
</dbReference>
<gene>
    <name evidence="3" type="ORF">FZC75_10415</name>
</gene>
<protein>
    <submittedName>
        <fullName evidence="3">Uncharacterized protein</fullName>
    </submittedName>
</protein>
<name>A0A5D4TAP2_9BACI</name>
<accession>A0A5D4TAP2</accession>
<organism evidence="3 4">
    <name type="scientific">Sutcliffiella horikoshii</name>
    <dbReference type="NCBI Taxonomy" id="79883"/>
    <lineage>
        <taxon>Bacteria</taxon>
        <taxon>Bacillati</taxon>
        <taxon>Bacillota</taxon>
        <taxon>Bacilli</taxon>
        <taxon>Bacillales</taxon>
        <taxon>Bacillaceae</taxon>
        <taxon>Sutcliffiella</taxon>
    </lineage>
</organism>
<sequence length="668" mass="78039">METTYVDNLIKYGMFSVSDGAEISRTELHEWLIEYILVFKNMPLTKEELSKYCKELLDLESDFPIEHIQKGIELAISNKHINVIQEESVEKYIINDERTKKISQYQVEFNKQQEGFNSFIKDSINNSIGRDIEQALIDEIILLLKTELIKKFQSLSISAAEMFVNRSLNIQNGEGDIFNDRLRGLLNKSSDLFELEKEKIIESINNTLTNFPSEQTLYLHSLLSNLYNCQILKLDPSIDKFEKNLLKDRLVYLDTNVLVAYIFKSHNMHNFVSNIIKSSKDIGMKFYILERTKEEFSHLFKRANKRYESHIKGKPQNLTYFKSANDPVILEFVTLDDVANWELFMSLFSDIEKLLGDYDIKIKEVDIDKKEEEYLKVLNTLEDIKQQNSYHLIPLDKLEKICEHDTALFVSLHKERETSDGDILGSKVWGLTLDNTLKRIQYNPEIKHQFNKPILRSPDEWATMLMSFKNPQIKDQSNENYLLFLVNSIVNMSPAVINANVFDLLGKLKLPMHEVMTGMNVNEKLTIRLLNKIAEDKEMKELAERAEEEGNEVLVTEIHSKFFDRITTIAEKNQENEVIIESQTRELGELKEALNVNVNEKEKLEVKSETLEQQIEQLSMLQKEQLQNFQKQLDEIKSQNTKQVKQKNYLITFLVTITLILISFWLLI</sequence>
<evidence type="ECO:0000256" key="1">
    <source>
        <dbReference type="SAM" id="Coils"/>
    </source>
</evidence>
<feature type="coiled-coil region" evidence="1">
    <location>
        <begin position="587"/>
        <end position="646"/>
    </location>
</feature>
<dbReference type="RefSeq" id="WP_148979225.1">
    <property type="nucleotide sequence ID" value="NZ_JBNILM010000004.1"/>
</dbReference>
<keyword evidence="2" id="KW-0472">Membrane</keyword>
<dbReference type="Proteomes" id="UP000324517">
    <property type="component" value="Unassembled WGS sequence"/>
</dbReference>
<comment type="caution">
    <text evidence="3">The sequence shown here is derived from an EMBL/GenBank/DDBJ whole genome shotgun (WGS) entry which is preliminary data.</text>
</comment>
<feature type="transmembrane region" description="Helical" evidence="2">
    <location>
        <begin position="649"/>
        <end position="667"/>
    </location>
</feature>
<reference evidence="3 4" key="1">
    <citation type="submission" date="2019-08" db="EMBL/GenBank/DDBJ databases">
        <title>Bacillus genomes from the desert of Cuatro Cienegas, Coahuila.</title>
        <authorList>
            <person name="Olmedo-Alvarez G."/>
        </authorList>
    </citation>
    <scope>NUCLEOTIDE SEQUENCE [LARGE SCALE GENOMIC DNA]</scope>
    <source>
        <strain evidence="3 4">CH98b_3T</strain>
    </source>
</reference>
<evidence type="ECO:0000256" key="2">
    <source>
        <dbReference type="SAM" id="Phobius"/>
    </source>
</evidence>
<keyword evidence="2" id="KW-0812">Transmembrane</keyword>
<evidence type="ECO:0000313" key="4">
    <source>
        <dbReference type="Proteomes" id="UP000324517"/>
    </source>
</evidence>
<evidence type="ECO:0000313" key="3">
    <source>
        <dbReference type="EMBL" id="TYS72359.1"/>
    </source>
</evidence>
<keyword evidence="1" id="KW-0175">Coiled coil</keyword>